<protein>
    <submittedName>
        <fullName evidence="2">VOC family protein</fullName>
    </submittedName>
</protein>
<dbReference type="RefSeq" id="WP_123643850.1">
    <property type="nucleotide sequence ID" value="NZ_ML119092.1"/>
</dbReference>
<evidence type="ECO:0000313" key="3">
    <source>
        <dbReference type="Proteomes" id="UP000268016"/>
    </source>
</evidence>
<dbReference type="InterPro" id="IPR025870">
    <property type="entry name" value="Glyoxalase-like_dom"/>
</dbReference>
<reference evidence="2 3" key="1">
    <citation type="submission" date="2018-10" db="EMBL/GenBank/DDBJ databases">
        <title>Histidinibacterium lentulum gen. nov., sp. nov., a marine bacterium from the culture broth of Picochlorum sp. 122.</title>
        <authorList>
            <person name="Wang G."/>
        </authorList>
    </citation>
    <scope>NUCLEOTIDE SEQUENCE [LARGE SCALE GENOMIC DNA]</scope>
    <source>
        <strain evidence="2 3">B17</strain>
    </source>
</reference>
<sequence length="196" mass="21209">MRLDHLAVAASDLSEGVAVVEEALGVTLDAGGQHVRFGTHNRLLGLGDIYLEVIAPEPGTDPGRPRWFGLDAFEGPPRLLTWLCAVDDLDTALDVHPTGAEALALSRGDLSWRFGARPDGALPMEGLHPTFLEWAPGTRHPAERLPDRGCRLARLVVRHPQAATIPRPDDPRVALEACATGIEAWIETPHGVRRLP</sequence>
<gene>
    <name evidence="2" type="ORF">EAT49_18765</name>
</gene>
<name>A0A3N2QMB4_9RHOB</name>
<comment type="caution">
    <text evidence="2">The sequence shown here is derived from an EMBL/GenBank/DDBJ whole genome shotgun (WGS) entry which is preliminary data.</text>
</comment>
<evidence type="ECO:0000313" key="2">
    <source>
        <dbReference type="EMBL" id="ROT96338.1"/>
    </source>
</evidence>
<dbReference type="Proteomes" id="UP000268016">
    <property type="component" value="Unassembled WGS sequence"/>
</dbReference>
<keyword evidence="3" id="KW-1185">Reference proteome</keyword>
<organism evidence="2 3">
    <name type="scientific">Histidinibacterium lentulum</name>
    <dbReference type="NCBI Taxonomy" id="2480588"/>
    <lineage>
        <taxon>Bacteria</taxon>
        <taxon>Pseudomonadati</taxon>
        <taxon>Pseudomonadota</taxon>
        <taxon>Alphaproteobacteria</taxon>
        <taxon>Rhodobacterales</taxon>
        <taxon>Paracoccaceae</taxon>
        <taxon>Histidinibacterium</taxon>
    </lineage>
</organism>
<dbReference type="AlphaFoldDB" id="A0A3N2QMB4"/>
<dbReference type="EMBL" id="RDRB01000012">
    <property type="protein sequence ID" value="ROT96338.1"/>
    <property type="molecule type" value="Genomic_DNA"/>
</dbReference>
<accession>A0A3N2QMB4</accession>
<dbReference type="SUPFAM" id="SSF54593">
    <property type="entry name" value="Glyoxalase/Bleomycin resistance protein/Dihydroxybiphenyl dioxygenase"/>
    <property type="match status" value="1"/>
</dbReference>
<dbReference type="Pfam" id="PF13468">
    <property type="entry name" value="Glyoxalase_3"/>
    <property type="match status" value="1"/>
</dbReference>
<feature type="domain" description="Glyoxalase-like" evidence="1">
    <location>
        <begin position="3"/>
        <end position="163"/>
    </location>
</feature>
<dbReference type="Gene3D" id="3.10.180.10">
    <property type="entry name" value="2,3-Dihydroxybiphenyl 1,2-Dioxygenase, domain 1"/>
    <property type="match status" value="1"/>
</dbReference>
<evidence type="ECO:0000259" key="1">
    <source>
        <dbReference type="Pfam" id="PF13468"/>
    </source>
</evidence>
<dbReference type="OrthoDB" id="8451710at2"/>
<proteinExistence type="predicted"/>
<dbReference type="InterPro" id="IPR029068">
    <property type="entry name" value="Glyas_Bleomycin-R_OHBP_Dase"/>
</dbReference>